<dbReference type="InterPro" id="IPR019734">
    <property type="entry name" value="TPR_rpt"/>
</dbReference>
<evidence type="ECO:0000313" key="2">
    <source>
        <dbReference type="EMBL" id="VAV82498.1"/>
    </source>
</evidence>
<keyword evidence="1" id="KW-0472">Membrane</keyword>
<dbReference type="AlphaFoldDB" id="A0A3B0R3N9"/>
<organism evidence="2">
    <name type="scientific">hydrothermal vent metagenome</name>
    <dbReference type="NCBI Taxonomy" id="652676"/>
    <lineage>
        <taxon>unclassified sequences</taxon>
        <taxon>metagenomes</taxon>
        <taxon>ecological metagenomes</taxon>
    </lineage>
</organism>
<sequence>MENNSNISQELLETIERYLNNTMQQNERSLFEKKLLTNTELKQKVEDVKIMLFGIETSALKEKLDIFHKELITDKSLYKKPKKVKNLLFTKYAIAASIVILLGFGGWWVTNQKSSNEKLFAKYFKPDPGLATTMSSTINFKFYDAMVNYKHRDYNIAIAKWEALLQNKPENDTLNYFLGVAYMANKNDFNSIEHLNAVTKIKNSVFKSEAFYYLGLAYLKNEKTEKAIDFFKQSDLEKSKQILDELN</sequence>
<dbReference type="Pfam" id="PF13432">
    <property type="entry name" value="TPR_16"/>
    <property type="match status" value="1"/>
</dbReference>
<name>A0A3B0R3N9_9ZZZZ</name>
<dbReference type="Gene3D" id="1.25.40.10">
    <property type="entry name" value="Tetratricopeptide repeat domain"/>
    <property type="match status" value="1"/>
</dbReference>
<keyword evidence="1" id="KW-0812">Transmembrane</keyword>
<protein>
    <submittedName>
        <fullName evidence="2">Uncharacterized protein</fullName>
    </submittedName>
</protein>
<accession>A0A3B0R3N9</accession>
<evidence type="ECO:0000256" key="1">
    <source>
        <dbReference type="SAM" id="Phobius"/>
    </source>
</evidence>
<reference evidence="2" key="1">
    <citation type="submission" date="2018-06" db="EMBL/GenBank/DDBJ databases">
        <authorList>
            <person name="Zhirakovskaya E."/>
        </authorList>
    </citation>
    <scope>NUCLEOTIDE SEQUENCE</scope>
</reference>
<dbReference type="PROSITE" id="PS50005">
    <property type="entry name" value="TPR"/>
    <property type="match status" value="1"/>
</dbReference>
<feature type="transmembrane region" description="Helical" evidence="1">
    <location>
        <begin position="89"/>
        <end position="109"/>
    </location>
</feature>
<keyword evidence="1" id="KW-1133">Transmembrane helix</keyword>
<dbReference type="InterPro" id="IPR011990">
    <property type="entry name" value="TPR-like_helical_dom_sf"/>
</dbReference>
<dbReference type="EMBL" id="UOEB01000010">
    <property type="protein sequence ID" value="VAV82498.1"/>
    <property type="molecule type" value="Genomic_DNA"/>
</dbReference>
<proteinExistence type="predicted"/>
<dbReference type="SUPFAM" id="SSF48452">
    <property type="entry name" value="TPR-like"/>
    <property type="match status" value="1"/>
</dbReference>
<gene>
    <name evidence="2" type="ORF">MNBD_BACTEROID02-357</name>
</gene>